<organism evidence="1 2">
    <name type="scientific">Humisphaera borealis</name>
    <dbReference type="NCBI Taxonomy" id="2807512"/>
    <lineage>
        <taxon>Bacteria</taxon>
        <taxon>Pseudomonadati</taxon>
        <taxon>Planctomycetota</taxon>
        <taxon>Phycisphaerae</taxon>
        <taxon>Tepidisphaerales</taxon>
        <taxon>Tepidisphaeraceae</taxon>
        <taxon>Humisphaera</taxon>
    </lineage>
</organism>
<name>A0A7M2X2I6_9BACT</name>
<accession>A0A7M2X2I6</accession>
<evidence type="ECO:0000313" key="1">
    <source>
        <dbReference type="EMBL" id="QOV91977.1"/>
    </source>
</evidence>
<dbReference type="InterPro" id="IPR009003">
    <property type="entry name" value="Peptidase_S1_PA"/>
</dbReference>
<evidence type="ECO:0000313" key="2">
    <source>
        <dbReference type="Proteomes" id="UP000593765"/>
    </source>
</evidence>
<proteinExistence type="predicted"/>
<dbReference type="Gene3D" id="2.40.10.10">
    <property type="entry name" value="Trypsin-like serine proteases"/>
    <property type="match status" value="1"/>
</dbReference>
<dbReference type="AlphaFoldDB" id="A0A7M2X2I6"/>
<keyword evidence="2" id="KW-1185">Reference proteome</keyword>
<dbReference type="KEGG" id="hbs:IPV69_11725"/>
<protein>
    <recommendedName>
        <fullName evidence="3">Serine protease</fullName>
    </recommendedName>
</protein>
<dbReference type="SUPFAM" id="SSF50494">
    <property type="entry name" value="Trypsin-like serine proteases"/>
    <property type="match status" value="1"/>
</dbReference>
<dbReference type="EMBL" id="CP063458">
    <property type="protein sequence ID" value="QOV91977.1"/>
    <property type="molecule type" value="Genomic_DNA"/>
</dbReference>
<reference evidence="1 2" key="1">
    <citation type="submission" date="2020-10" db="EMBL/GenBank/DDBJ databases">
        <title>Wide distribution of Phycisphaera-like planctomycetes from WD2101 soil group in peatlands and genome analysis of the first cultivated representative.</title>
        <authorList>
            <person name="Dedysh S.N."/>
            <person name="Beletsky A.V."/>
            <person name="Ivanova A."/>
            <person name="Kulichevskaya I.S."/>
            <person name="Suzina N.E."/>
            <person name="Philippov D.A."/>
            <person name="Rakitin A.L."/>
            <person name="Mardanov A.V."/>
            <person name="Ravin N.V."/>
        </authorList>
    </citation>
    <scope>NUCLEOTIDE SEQUENCE [LARGE SCALE GENOMIC DNA]</scope>
    <source>
        <strain evidence="1 2">M1803</strain>
    </source>
</reference>
<dbReference type="RefSeq" id="WP_206295299.1">
    <property type="nucleotide sequence ID" value="NZ_CP063458.1"/>
</dbReference>
<evidence type="ECO:0008006" key="3">
    <source>
        <dbReference type="Google" id="ProtNLM"/>
    </source>
</evidence>
<sequence>MQLESVRELKAALSKTIPEKLLKPARAQSLAVPASPKAGRAGPERTMAFGIRKKANSDFVLAIRLQRREVGNTPEFEAVVKKAKNEVDVQYIGRAYKSATPWHQRRQRPLRCGCSVGHYKLTAGTLGCFVKSRKDGSVLMLSNNHVLANENDAAVGDHILQPGDYDGGRRPNDVVGQLVNFLKLKVNGSNAADCAVATINESISYKPNDLDGLGVVTGLGPSFLDSGAAVAKVGRTTGLTRGRVTAFEMDNVVVSFGLGDLRFDNQVEVEGEGADAFSAGGDSGSLIVDDSLRGIALLFAGTDQGGENGAGLTYSNPLKVVLDQMKVDLL</sequence>
<dbReference type="Proteomes" id="UP000593765">
    <property type="component" value="Chromosome"/>
</dbReference>
<gene>
    <name evidence="1" type="ORF">IPV69_11725</name>
</gene>
<dbReference type="InterPro" id="IPR043504">
    <property type="entry name" value="Peptidase_S1_PA_chymotrypsin"/>
</dbReference>